<name>A0A918V0Y8_9ACTN</name>
<comment type="caution">
    <text evidence="1">The sequence shown here is derived from an EMBL/GenBank/DDBJ whole genome shotgun (WGS) entry which is preliminary data.</text>
</comment>
<gene>
    <name evidence="1" type="ORF">GCM10010371_11390</name>
</gene>
<organism evidence="1 2">
    <name type="scientific">Streptomyces subrutilus</name>
    <dbReference type="NCBI Taxonomy" id="36818"/>
    <lineage>
        <taxon>Bacteria</taxon>
        <taxon>Bacillati</taxon>
        <taxon>Actinomycetota</taxon>
        <taxon>Actinomycetes</taxon>
        <taxon>Kitasatosporales</taxon>
        <taxon>Streptomycetaceae</taxon>
        <taxon>Streptomyces</taxon>
    </lineage>
</organism>
<dbReference type="EMBL" id="BMVX01000003">
    <property type="protein sequence ID" value="GGZ53570.1"/>
    <property type="molecule type" value="Genomic_DNA"/>
</dbReference>
<reference evidence="1" key="2">
    <citation type="submission" date="2020-09" db="EMBL/GenBank/DDBJ databases">
        <authorList>
            <person name="Sun Q."/>
            <person name="Ohkuma M."/>
        </authorList>
    </citation>
    <scope>NUCLEOTIDE SEQUENCE</scope>
    <source>
        <strain evidence="1">JCM 4834</strain>
    </source>
</reference>
<protein>
    <submittedName>
        <fullName evidence="1">Uncharacterized protein</fullName>
    </submittedName>
</protein>
<dbReference type="AlphaFoldDB" id="A0A918V0Y8"/>
<proteinExistence type="predicted"/>
<evidence type="ECO:0000313" key="2">
    <source>
        <dbReference type="Proteomes" id="UP000634660"/>
    </source>
</evidence>
<accession>A0A918V0Y8</accession>
<reference evidence="1" key="1">
    <citation type="journal article" date="2014" name="Int. J. Syst. Evol. Microbiol.">
        <title>Complete genome sequence of Corynebacterium casei LMG S-19264T (=DSM 44701T), isolated from a smear-ripened cheese.</title>
        <authorList>
            <consortium name="US DOE Joint Genome Institute (JGI-PGF)"/>
            <person name="Walter F."/>
            <person name="Albersmeier A."/>
            <person name="Kalinowski J."/>
            <person name="Ruckert C."/>
        </authorList>
    </citation>
    <scope>NUCLEOTIDE SEQUENCE</scope>
    <source>
        <strain evidence="1">JCM 4834</strain>
    </source>
</reference>
<sequence length="94" mass="9993">MIFAKEMRSGALLAPLFVLVEALREAAKRGSFRGLGLTTRVPVPADTEDGRSRTGRKDQVRTINQVCSSVGMPLATGRGQLTGSAKGQCSHLAH</sequence>
<dbReference type="Proteomes" id="UP000634660">
    <property type="component" value="Unassembled WGS sequence"/>
</dbReference>
<evidence type="ECO:0000313" key="1">
    <source>
        <dbReference type="EMBL" id="GGZ53570.1"/>
    </source>
</evidence>